<evidence type="ECO:0000313" key="7">
    <source>
        <dbReference type="EMBL" id="KKW68590.1"/>
    </source>
</evidence>
<evidence type="ECO:0000256" key="4">
    <source>
        <dbReference type="ARBA" id="ARBA00023136"/>
    </source>
</evidence>
<keyword evidence="2 5" id="KW-0812">Transmembrane</keyword>
<evidence type="ECO:0000256" key="1">
    <source>
        <dbReference type="ARBA" id="ARBA00004167"/>
    </source>
</evidence>
<accession>A0A0U1Q1G7</accession>
<dbReference type="GO" id="GO:0009306">
    <property type="term" value="P:protein secretion"/>
    <property type="evidence" value="ECO:0007669"/>
    <property type="project" value="InterPro"/>
</dbReference>
<gene>
    <name evidence="7" type="ORF">AAV94_04295</name>
</gene>
<comment type="subcellular location">
    <subcellularLocation>
        <location evidence="1">Membrane</location>
        <topology evidence="1">Single-pass membrane protein</topology>
    </subcellularLocation>
</comment>
<dbReference type="InterPro" id="IPR007452">
    <property type="entry name" value="TamB_C"/>
</dbReference>
<keyword evidence="4 5" id="KW-0472">Membrane</keyword>
<proteinExistence type="predicted"/>
<evidence type="ECO:0000256" key="5">
    <source>
        <dbReference type="SAM" id="Phobius"/>
    </source>
</evidence>
<dbReference type="PANTHER" id="PTHR36985">
    <property type="entry name" value="TRANSLOCATION AND ASSEMBLY MODULE SUBUNIT TAMB"/>
    <property type="match status" value="1"/>
</dbReference>
<comment type="caution">
    <text evidence="7">The sequence shown here is derived from an EMBL/GenBank/DDBJ whole genome shotgun (WGS) entry which is preliminary data.</text>
</comment>
<evidence type="ECO:0000259" key="6">
    <source>
        <dbReference type="Pfam" id="PF04357"/>
    </source>
</evidence>
<feature type="transmembrane region" description="Helical" evidence="5">
    <location>
        <begin position="29"/>
        <end position="51"/>
    </location>
</feature>
<dbReference type="STRING" id="1610491.AAV94_04295"/>
<dbReference type="GO" id="GO:0097347">
    <property type="term" value="C:TAM protein secretion complex"/>
    <property type="evidence" value="ECO:0007669"/>
    <property type="project" value="TreeGrafter"/>
</dbReference>
<feature type="domain" description="Translocation and assembly module TamB C-terminal" evidence="6">
    <location>
        <begin position="1130"/>
        <end position="1468"/>
    </location>
</feature>
<keyword evidence="8" id="KW-1185">Reference proteome</keyword>
<dbReference type="RefSeq" id="WP_046741101.1">
    <property type="nucleotide sequence ID" value="NZ_LBNQ01000018.1"/>
</dbReference>
<evidence type="ECO:0000313" key="8">
    <source>
        <dbReference type="Proteomes" id="UP000050580"/>
    </source>
</evidence>
<reference evidence="7 8" key="1">
    <citation type="submission" date="2015-05" db="EMBL/GenBank/DDBJ databases">
        <title>Draft genome sequence of Lampropedia sp. CT6, isolated from the microbial mat of a hot water spring, located at Manikaran, India.</title>
        <authorList>
            <person name="Tripathi C."/>
            <person name="Rani P."/>
            <person name="Mahato N.K."/>
            <person name="Lal R."/>
        </authorList>
    </citation>
    <scope>NUCLEOTIDE SEQUENCE [LARGE SCALE GENOMIC DNA]</scope>
    <source>
        <strain evidence="7 8">CT6</strain>
    </source>
</reference>
<evidence type="ECO:0000256" key="3">
    <source>
        <dbReference type="ARBA" id="ARBA00022989"/>
    </source>
</evidence>
<name>A0A0U1Q1G7_9BURK</name>
<organism evidence="7 8">
    <name type="scientific">Lampropedia cohaerens</name>
    <dbReference type="NCBI Taxonomy" id="1610491"/>
    <lineage>
        <taxon>Bacteria</taxon>
        <taxon>Pseudomonadati</taxon>
        <taxon>Pseudomonadota</taxon>
        <taxon>Betaproteobacteria</taxon>
        <taxon>Burkholderiales</taxon>
        <taxon>Comamonadaceae</taxon>
        <taxon>Lampropedia</taxon>
    </lineage>
</organism>
<dbReference type="EMBL" id="LBNQ01000018">
    <property type="protein sequence ID" value="KKW68590.1"/>
    <property type="molecule type" value="Genomic_DNA"/>
</dbReference>
<dbReference type="Proteomes" id="UP000050580">
    <property type="component" value="Unassembled WGS sequence"/>
</dbReference>
<dbReference type="GO" id="GO:0005886">
    <property type="term" value="C:plasma membrane"/>
    <property type="evidence" value="ECO:0007669"/>
    <property type="project" value="InterPro"/>
</dbReference>
<evidence type="ECO:0000256" key="2">
    <source>
        <dbReference type="ARBA" id="ARBA00022692"/>
    </source>
</evidence>
<sequence>MTDQSPDPSFQHVASAPATPPRRRWLRRLLWLLVALLLVVAAAIGGLLWWASSSQSLAGALALAQRLLPQGQTLQYEGVQGSISGGGHITRLRYAMPGTQVEVQDFTLDWSLSQLWHRALHVRTLQAERIHVRLTPQPETPEPEGPPFRMPEQLTLPIAVTLPLRVGSVEIETVAQDGTAATQTIENVAAQYSYDHDWHALQLDSLQYQDSRLRGRLRLHAQQLDVQARVGAWLRNLAPQAPATLHAVLQADGSLAGGEAAQLQVRLDAREQALSTAVPQGDDLLTLQEGTADAAGAPAQLQGQAELHPWRSQPVQQAELALAHLNAQAFAAAAPHTDVNGTLQLRPLAAAEAQQAWQLQADVRNASAGQWDEGLLPVQQLQADMAYAPTQLRIAQLQLLLAAAGEREPGRVTLRGQADPQQLAQAEASLALEAVDMQALMRTLPQTQLGGTVSLAPLDGGAPVPADLAQARWAVAADLSNAQPGMLDQQRLPVRELLAKAQITPERWSAETLQAHIGDGSVTLQGHYAPQTRALEVQGLVQALPLVQMHSELAAGQVPDLGGSLTAAGQLGSSVAFDVDIASQGVTGNAAGRRRGQWDVRAIQTKGQWTPQQLQIERVHLDAFQARVDSSGVRVALPDAAEIEAAWTAQAPGLQMQADTRMHKTDGSGRLELDIASAEQFVAWLHDLPMAAQMVPALQAQGATSIRADWQGGWQQWLEGLQRPAAQPQLRMHLQAQSDGLQLVMPAAEGAQAGGTAIDVRSLDVNLQGNLAAATLAARLDATANGIQANAQAQAALRQQGGSSQPQWQIAIERLAGAATLPQHAQPWQLQVDEGLQVTVQTGNRLQLTTSAGQARLMPPAEVAARGEALTLRWEPLRFAQAPGGAITLQTRGQLQGLVPAWIDGLLADNPPLRNAGVRSTLVLDGSWDVELADTLQLQAVLQRSQGDIWLTDVQQPAGSTADGQPPGLAAGIRAMQLRAQSQGQDVEVALTWDTARAGVINGQARTTLARQGGSWSLPPQAPLSGRVQAQLPDLSLWGALAPPGWRITGALSADVALAGTVQAPQLQGPIRADSLNLRSVLDGVDLHEGQLRADLQGNRLLIESLTFQGGTGSNAYVRGLSGNRTPAPTERGSMTASGTIDWSGVANAAPGQTGIAMDVRAQLDAMQVLVRNDRQVSISGELAAGLSDGALRVRGNVNVDRASITLPESGAPTLGSDVVVVRGETAENEVPLPRGQLTTAQPMDMAITLNLGRDFALQGYGITTRLEGELTIRSATSGNDPVSIVGEIRTDEGRYRAFGQALDVETGLVLFSGPMTNPSLNLLALRPNLPDNIRAGVRVTGTALAPRVQLYSEPTLPESETLSWVVLGRAPGAGSDGNAMQQAALGLLAGSVGNSLAQGLGFDEVGLSESGVSIGKRLSDQLYVTYEAGLSGAASTLYVFYDITRRLTARGETGEQTAVDLIYTLTYD</sequence>
<protein>
    <recommendedName>
        <fullName evidence="6">Translocation and assembly module TamB C-terminal domain-containing protein</fullName>
    </recommendedName>
</protein>
<dbReference type="OrthoDB" id="5288149at2"/>
<keyword evidence="3 5" id="KW-1133">Transmembrane helix</keyword>
<dbReference type="Pfam" id="PF04357">
    <property type="entry name" value="TamB"/>
    <property type="match status" value="1"/>
</dbReference>
<dbReference type="PANTHER" id="PTHR36985:SF1">
    <property type="entry name" value="TRANSLOCATION AND ASSEMBLY MODULE SUBUNIT TAMB"/>
    <property type="match status" value="1"/>
</dbReference>